<dbReference type="Gene3D" id="2.40.37.10">
    <property type="entry name" value="Lyase, Ornithine Decarboxylase, Chain A, domain 1"/>
    <property type="match status" value="1"/>
</dbReference>
<dbReference type="GeneID" id="302998165"/>
<dbReference type="RefSeq" id="WP_013701214.1">
    <property type="nucleotide sequence ID" value="NC_015385.1"/>
</dbReference>
<dbReference type="PANTHER" id="PTHR43727:SF2">
    <property type="entry name" value="GROUP IV DECARBOXYLASE"/>
    <property type="match status" value="1"/>
</dbReference>
<dbReference type="PANTHER" id="PTHR43727">
    <property type="entry name" value="DIAMINOPIMELATE DECARBOXYLASE"/>
    <property type="match status" value="1"/>
</dbReference>
<dbReference type="Pfam" id="PF02784">
    <property type="entry name" value="Orn_Arg_deC_N"/>
    <property type="match status" value="1"/>
</dbReference>
<dbReference type="eggNOG" id="COG0019">
    <property type="taxonomic scope" value="Bacteria"/>
</dbReference>
<dbReference type="GO" id="GO:0008836">
    <property type="term" value="F:diaminopimelate decarboxylase activity"/>
    <property type="evidence" value="ECO:0007669"/>
    <property type="project" value="UniProtKB-EC"/>
</dbReference>
<keyword evidence="4" id="KW-0456">Lyase</keyword>
<reference evidence="4 5" key="1">
    <citation type="journal article" date="2011" name="Stand. Genomic Sci.">
        <title>Complete genome sequence of Treponema succinifaciens type strain (6091).</title>
        <authorList>
            <person name="Han C."/>
            <person name="Gronow S."/>
            <person name="Teshima H."/>
            <person name="Lapidus A."/>
            <person name="Nolan M."/>
            <person name="Lucas S."/>
            <person name="Hammon N."/>
            <person name="Deshpande S."/>
            <person name="Cheng J.F."/>
            <person name="Zeytun A."/>
            <person name="Tapia R."/>
            <person name="Goodwin L."/>
            <person name="Pitluck S."/>
            <person name="Liolios K."/>
            <person name="Pagani I."/>
            <person name="Ivanova N."/>
            <person name="Mavromatis K."/>
            <person name="Mikhailova N."/>
            <person name="Huntemann M."/>
            <person name="Pati A."/>
            <person name="Chen A."/>
            <person name="Palaniappan K."/>
            <person name="Land M."/>
            <person name="Hauser L."/>
            <person name="Brambilla E.M."/>
            <person name="Rohde M."/>
            <person name="Goker M."/>
            <person name="Woyke T."/>
            <person name="Bristow J."/>
            <person name="Eisen J.A."/>
            <person name="Markowitz V."/>
            <person name="Hugenholtz P."/>
            <person name="Kyrpides N.C."/>
            <person name="Klenk H.P."/>
            <person name="Detter J.C."/>
        </authorList>
    </citation>
    <scope>NUCLEOTIDE SEQUENCE [LARGE SCALE GENOMIC DNA]</scope>
    <source>
        <strain evidence="5">ATCC 33096 / DSM 2489 / 6091</strain>
    </source>
</reference>
<dbReference type="AlphaFoldDB" id="F2NUU1"/>
<dbReference type="Proteomes" id="UP000006852">
    <property type="component" value="Chromosome"/>
</dbReference>
<dbReference type="HOGENOM" id="CLU_026444_0_3_12"/>
<reference evidence="5" key="2">
    <citation type="submission" date="2011-04" db="EMBL/GenBank/DDBJ databases">
        <title>The complete genome of chromosome of Treponema succinifaciens DSM 2489.</title>
        <authorList>
            <person name="Lucas S."/>
            <person name="Copeland A."/>
            <person name="Lapidus A."/>
            <person name="Bruce D."/>
            <person name="Goodwin L."/>
            <person name="Pitluck S."/>
            <person name="Peters L."/>
            <person name="Kyrpides N."/>
            <person name="Mavromatis K."/>
            <person name="Ivanova N."/>
            <person name="Ovchinnikova G."/>
            <person name="Teshima H."/>
            <person name="Detter J.C."/>
            <person name="Tapia R."/>
            <person name="Han C."/>
            <person name="Land M."/>
            <person name="Hauser L."/>
            <person name="Markowitz V."/>
            <person name="Cheng J.-F."/>
            <person name="Hugenholtz P."/>
            <person name="Woyke T."/>
            <person name="Wu D."/>
            <person name="Gronow S."/>
            <person name="Wellnitz S."/>
            <person name="Brambilla E."/>
            <person name="Klenk H.-P."/>
            <person name="Eisen J.A."/>
        </authorList>
    </citation>
    <scope>NUCLEOTIDE SEQUENCE [LARGE SCALE GENOMIC DNA]</scope>
    <source>
        <strain evidence="5">ATCC 33096 / DSM 2489 / 6091</strain>
    </source>
</reference>
<accession>F2NUU1</accession>
<dbReference type="InterPro" id="IPR022644">
    <property type="entry name" value="De-COase2_N"/>
</dbReference>
<evidence type="ECO:0000313" key="4">
    <source>
        <dbReference type="EMBL" id="AEB13922.1"/>
    </source>
</evidence>
<evidence type="ECO:0000256" key="2">
    <source>
        <dbReference type="ARBA" id="ARBA00022898"/>
    </source>
</evidence>
<keyword evidence="2" id="KW-0663">Pyridoxal phosphate</keyword>
<sequence length="389" mass="44318">MKSHNFKELAEKYGTPFYLFDFEILKNRIELLNNKLPKNAELCYAIKANAFLLQALKDLKILFEVCSNGELSICHKYNVNPNHIVFSGVVKTKEDIKNAWKMHVNTITLESLEHCRFLKEVANEENGDYIQNVLIRLSSGNQFGMSENDVLDALKILKQLKNVNFRGVHYFSGTQKKLKKIETEIQYIQDYCDNLQKMSGIEFNEIEYGPGFSFDYFAQPDFSENYNDFDAVAGLLEKSKYKFTIEAGRFIASSCGFYVSRIMDLKSTNDVNYCLIDGGINHLNYYGQIMGMKIPPVSLVKNNTDAKSDKCASFEICGSLCTTADVITKCLSLDSPAIGDFLVFKNIGAYSVTEGIYLFLSHALPCVISYDKMEYKILRQSFETYKINS</sequence>
<dbReference type="InterPro" id="IPR009006">
    <property type="entry name" value="Ala_racemase/Decarboxylase_C"/>
</dbReference>
<feature type="domain" description="Orn/DAP/Arg decarboxylase 2 N-terminal" evidence="3">
    <location>
        <begin position="26"/>
        <end position="252"/>
    </location>
</feature>
<proteinExistence type="predicted"/>
<dbReference type="InterPro" id="IPR029066">
    <property type="entry name" value="PLP-binding_barrel"/>
</dbReference>
<dbReference type="Gene3D" id="3.20.20.10">
    <property type="entry name" value="Alanine racemase"/>
    <property type="match status" value="1"/>
</dbReference>
<comment type="cofactor">
    <cofactor evidence="1">
        <name>pyridoxal 5'-phosphate</name>
        <dbReference type="ChEBI" id="CHEBI:597326"/>
    </cofactor>
</comment>
<dbReference type="KEGG" id="tsu:Tresu_1002"/>
<organism evidence="4 5">
    <name type="scientific">Treponema succinifaciens (strain ATCC 33096 / DSM 2489 / 6091)</name>
    <dbReference type="NCBI Taxonomy" id="869209"/>
    <lineage>
        <taxon>Bacteria</taxon>
        <taxon>Pseudomonadati</taxon>
        <taxon>Spirochaetota</taxon>
        <taxon>Spirochaetia</taxon>
        <taxon>Spirochaetales</taxon>
        <taxon>Treponemataceae</taxon>
        <taxon>Treponema</taxon>
    </lineage>
</organism>
<dbReference type="STRING" id="869209.Tresu_1002"/>
<dbReference type="GO" id="GO:0009089">
    <property type="term" value="P:lysine biosynthetic process via diaminopimelate"/>
    <property type="evidence" value="ECO:0007669"/>
    <property type="project" value="TreeGrafter"/>
</dbReference>
<gene>
    <name evidence="4" type="ordered locus">Tresu_1002</name>
</gene>
<dbReference type="SUPFAM" id="SSF50621">
    <property type="entry name" value="Alanine racemase C-terminal domain-like"/>
    <property type="match status" value="1"/>
</dbReference>
<dbReference type="OrthoDB" id="9802241at2"/>
<dbReference type="EMBL" id="CP002631">
    <property type="protein sequence ID" value="AEB13922.1"/>
    <property type="molecule type" value="Genomic_DNA"/>
</dbReference>
<protein>
    <submittedName>
        <fullName evidence="4">Diaminopimelate decarboxylase</fullName>
        <ecNumber evidence="4">4.1.1.20</ecNumber>
    </submittedName>
</protein>
<evidence type="ECO:0000256" key="1">
    <source>
        <dbReference type="ARBA" id="ARBA00001933"/>
    </source>
</evidence>
<dbReference type="SUPFAM" id="SSF51419">
    <property type="entry name" value="PLP-binding barrel"/>
    <property type="match status" value="1"/>
</dbReference>
<dbReference type="EC" id="4.1.1.20" evidence="4"/>
<evidence type="ECO:0000313" key="5">
    <source>
        <dbReference type="Proteomes" id="UP000006852"/>
    </source>
</evidence>
<name>F2NUU1_TRES6</name>
<keyword evidence="5" id="KW-1185">Reference proteome</keyword>
<evidence type="ECO:0000259" key="3">
    <source>
        <dbReference type="Pfam" id="PF02784"/>
    </source>
</evidence>